<feature type="domain" description="SHOCT" evidence="1">
    <location>
        <begin position="37"/>
        <end position="63"/>
    </location>
</feature>
<gene>
    <name evidence="2" type="ordered locus">Dalk_2426</name>
</gene>
<dbReference type="EMBL" id="CP001322">
    <property type="protein sequence ID" value="ACL04119.1"/>
    <property type="molecule type" value="Genomic_DNA"/>
</dbReference>
<keyword evidence="3" id="KW-1185">Reference proteome</keyword>
<dbReference type="HOGENOM" id="CLU_159099_3_1_7"/>
<sequence>MGVFLFLVVLGAAAYFIFTPKGKEQFEIIKGSVLKETPLDILKRRYASGQITQDEFEQMKKDLES</sequence>
<proteinExistence type="predicted"/>
<reference evidence="2 3" key="1">
    <citation type="journal article" date="2012" name="Environ. Microbiol.">
        <title>The genome sequence of Desulfatibacillum alkenivorans AK-01: a blueprint for anaerobic alkane oxidation.</title>
        <authorList>
            <person name="Callaghan A.V."/>
            <person name="Morris B.E."/>
            <person name="Pereira I.A."/>
            <person name="McInerney M.J."/>
            <person name="Austin R.N."/>
            <person name="Groves J.T."/>
            <person name="Kukor J.J."/>
            <person name="Suflita J.M."/>
            <person name="Young L.Y."/>
            <person name="Zylstra G.J."/>
            <person name="Wawrik B."/>
        </authorList>
    </citation>
    <scope>NUCLEOTIDE SEQUENCE [LARGE SCALE GENOMIC DNA]</scope>
    <source>
        <strain evidence="2 3">AK-01</strain>
    </source>
</reference>
<name>B8FB33_DESAL</name>
<dbReference type="RefSeq" id="WP_015947193.1">
    <property type="nucleotide sequence ID" value="NC_011768.1"/>
</dbReference>
<dbReference type="Pfam" id="PF09851">
    <property type="entry name" value="SHOCT"/>
    <property type="match status" value="1"/>
</dbReference>
<dbReference type="AlphaFoldDB" id="B8FB33"/>
<dbReference type="InterPro" id="IPR018649">
    <property type="entry name" value="SHOCT"/>
</dbReference>
<dbReference type="KEGG" id="dal:Dalk_2426"/>
<evidence type="ECO:0000313" key="2">
    <source>
        <dbReference type="EMBL" id="ACL04119.1"/>
    </source>
</evidence>
<evidence type="ECO:0000259" key="1">
    <source>
        <dbReference type="Pfam" id="PF09851"/>
    </source>
</evidence>
<accession>B8FB33</accession>
<evidence type="ECO:0000313" key="3">
    <source>
        <dbReference type="Proteomes" id="UP000000739"/>
    </source>
</evidence>
<dbReference type="Proteomes" id="UP000000739">
    <property type="component" value="Chromosome"/>
</dbReference>
<protein>
    <recommendedName>
        <fullName evidence="1">SHOCT domain-containing protein</fullName>
    </recommendedName>
</protein>
<organism evidence="2 3">
    <name type="scientific">Desulfatibacillum aliphaticivorans</name>
    <dbReference type="NCBI Taxonomy" id="218208"/>
    <lineage>
        <taxon>Bacteria</taxon>
        <taxon>Pseudomonadati</taxon>
        <taxon>Thermodesulfobacteriota</taxon>
        <taxon>Desulfobacteria</taxon>
        <taxon>Desulfobacterales</taxon>
        <taxon>Desulfatibacillaceae</taxon>
        <taxon>Desulfatibacillum</taxon>
    </lineage>
</organism>